<comment type="caution">
    <text evidence="2">The sequence shown here is derived from an EMBL/GenBank/DDBJ whole genome shotgun (WGS) entry which is preliminary data.</text>
</comment>
<organism evidence="2 3">
    <name type="scientific">Leptospira dzoumogneensis</name>
    <dbReference type="NCBI Taxonomy" id="2484904"/>
    <lineage>
        <taxon>Bacteria</taxon>
        <taxon>Pseudomonadati</taxon>
        <taxon>Spirochaetota</taxon>
        <taxon>Spirochaetia</taxon>
        <taxon>Leptospirales</taxon>
        <taxon>Leptospiraceae</taxon>
        <taxon>Leptospira</taxon>
    </lineage>
</organism>
<keyword evidence="3" id="KW-1185">Reference proteome</keyword>
<gene>
    <name evidence="2" type="ORF">EHR06_07800</name>
</gene>
<dbReference type="EMBL" id="RQHS01000012">
    <property type="protein sequence ID" value="TGN00015.1"/>
    <property type="molecule type" value="Genomic_DNA"/>
</dbReference>
<evidence type="ECO:0000256" key="1">
    <source>
        <dbReference type="SAM" id="Phobius"/>
    </source>
</evidence>
<evidence type="ECO:0000313" key="3">
    <source>
        <dbReference type="Proteomes" id="UP000297241"/>
    </source>
</evidence>
<evidence type="ECO:0000313" key="2">
    <source>
        <dbReference type="EMBL" id="TGN00015.1"/>
    </source>
</evidence>
<accession>A0A4Z1AJV4</accession>
<dbReference type="AlphaFoldDB" id="A0A4Z1AJV4"/>
<keyword evidence="1" id="KW-0812">Transmembrane</keyword>
<keyword evidence="1" id="KW-0472">Membrane</keyword>
<protein>
    <submittedName>
        <fullName evidence="2">Uncharacterized protein</fullName>
    </submittedName>
</protein>
<reference evidence="2" key="1">
    <citation type="journal article" date="2019" name="PLoS Negl. Trop. Dis.">
        <title>Revisiting the worldwide diversity of Leptospira species in the environment.</title>
        <authorList>
            <person name="Vincent A.T."/>
            <person name="Schiettekatte O."/>
            <person name="Bourhy P."/>
            <person name="Veyrier F.J."/>
            <person name="Picardeau M."/>
        </authorList>
    </citation>
    <scope>NUCLEOTIDE SEQUENCE [LARGE SCALE GENOMIC DNA]</scope>
    <source>
        <strain evidence="2">201601113</strain>
    </source>
</reference>
<proteinExistence type="predicted"/>
<feature type="transmembrane region" description="Helical" evidence="1">
    <location>
        <begin position="51"/>
        <end position="68"/>
    </location>
</feature>
<dbReference type="OrthoDB" id="9891535at2"/>
<keyword evidence="1" id="KW-1133">Transmembrane helix</keyword>
<dbReference type="RefSeq" id="WP_135756481.1">
    <property type="nucleotide sequence ID" value="NZ_RQHS01000012.1"/>
</dbReference>
<sequence>MSDDLKNSILDNEKTISELNYSYDQVSSIVQNEYERYIQQYKINKNARLLLGYYQIMFMHFFRIVTLFNRTKNRFRRAENIKFEEVNDGISLILKELKLDFPHFMRTIRSVRRYDRSIRGSDTTFENILVEKLYLDTYTNLEVYLQNIASILLSCFPVYLTKTELKLKVENVFRDDVENIQDLKSFIIQEEISSIFHSKNIADVVLLLLKKFKIDFQNEYGNSLNELFFYSKIRNHIIHSTGLINKKFLADLSSRKIDHELAEGENLKTILKSKIEVFADVSHHIMRTTNSLVYKDLHRMYNHNRSNNKNDA</sequence>
<dbReference type="Proteomes" id="UP000297241">
    <property type="component" value="Unassembled WGS sequence"/>
</dbReference>
<name>A0A4Z1AJV4_9LEPT</name>